<dbReference type="SUPFAM" id="SSF47473">
    <property type="entry name" value="EF-hand"/>
    <property type="match status" value="1"/>
</dbReference>
<proteinExistence type="predicted"/>
<evidence type="ECO:0000313" key="5">
    <source>
        <dbReference type="Proteomes" id="UP000549394"/>
    </source>
</evidence>
<dbReference type="EMBL" id="CAJFCJ010000017">
    <property type="protein sequence ID" value="CAD5122371.1"/>
    <property type="molecule type" value="Genomic_DNA"/>
</dbReference>
<dbReference type="InterPro" id="IPR050230">
    <property type="entry name" value="CALM/Myosin/TropC-like"/>
</dbReference>
<keyword evidence="2" id="KW-0106">Calcium</keyword>
<evidence type="ECO:0000259" key="3">
    <source>
        <dbReference type="PROSITE" id="PS50222"/>
    </source>
</evidence>
<dbReference type="GO" id="GO:0005509">
    <property type="term" value="F:calcium ion binding"/>
    <property type="evidence" value="ECO:0007669"/>
    <property type="project" value="InterPro"/>
</dbReference>
<protein>
    <submittedName>
        <fullName evidence="4">DgyrCDS10805</fullName>
    </submittedName>
</protein>
<feature type="domain" description="EF-hand" evidence="3">
    <location>
        <begin position="7"/>
        <end position="42"/>
    </location>
</feature>
<reference evidence="4 5" key="1">
    <citation type="submission" date="2020-08" db="EMBL/GenBank/DDBJ databases">
        <authorList>
            <person name="Hejnol A."/>
        </authorList>
    </citation>
    <scope>NUCLEOTIDE SEQUENCE [LARGE SCALE GENOMIC DNA]</scope>
</reference>
<name>A0A7I8W2I0_9ANNE</name>
<organism evidence="4 5">
    <name type="scientific">Dimorphilus gyrociliatus</name>
    <dbReference type="NCBI Taxonomy" id="2664684"/>
    <lineage>
        <taxon>Eukaryota</taxon>
        <taxon>Metazoa</taxon>
        <taxon>Spiralia</taxon>
        <taxon>Lophotrochozoa</taxon>
        <taxon>Annelida</taxon>
        <taxon>Polychaeta</taxon>
        <taxon>Polychaeta incertae sedis</taxon>
        <taxon>Dinophilidae</taxon>
        <taxon>Dimorphilus</taxon>
    </lineage>
</organism>
<dbReference type="AlphaFoldDB" id="A0A7I8W2I0"/>
<feature type="domain" description="EF-hand" evidence="3">
    <location>
        <begin position="80"/>
        <end position="115"/>
    </location>
</feature>
<gene>
    <name evidence="4" type="ORF">DGYR_LOCUS10190</name>
</gene>
<dbReference type="PROSITE" id="PS50222">
    <property type="entry name" value="EF_HAND_2"/>
    <property type="match status" value="2"/>
</dbReference>
<evidence type="ECO:0000313" key="4">
    <source>
        <dbReference type="EMBL" id="CAD5122371.1"/>
    </source>
</evidence>
<dbReference type="InterPro" id="IPR018247">
    <property type="entry name" value="EF_Hand_1_Ca_BS"/>
</dbReference>
<dbReference type="FunFam" id="1.10.238.10:FF:000003">
    <property type="entry name" value="Calmodulin A"/>
    <property type="match status" value="1"/>
</dbReference>
<dbReference type="PANTHER" id="PTHR23048">
    <property type="entry name" value="MYOSIN LIGHT CHAIN 1, 3"/>
    <property type="match status" value="1"/>
</dbReference>
<dbReference type="SMART" id="SM00054">
    <property type="entry name" value="EFh"/>
    <property type="match status" value="2"/>
</dbReference>
<keyword evidence="1" id="KW-0677">Repeat</keyword>
<dbReference type="Proteomes" id="UP000549394">
    <property type="component" value="Unassembled WGS sequence"/>
</dbReference>
<dbReference type="Gene3D" id="1.10.238.10">
    <property type="entry name" value="EF-hand"/>
    <property type="match status" value="2"/>
</dbReference>
<dbReference type="PROSITE" id="PS00018">
    <property type="entry name" value="EF_HAND_1"/>
    <property type="match status" value="1"/>
</dbReference>
<keyword evidence="5" id="KW-1185">Reference proteome</keyword>
<dbReference type="PANTHER" id="PTHR23048:SF0">
    <property type="entry name" value="CALMODULIN LIKE 3"/>
    <property type="match status" value="1"/>
</dbReference>
<comment type="caution">
    <text evidence="4">The sequence shown here is derived from an EMBL/GenBank/DDBJ whole genome shotgun (WGS) entry which is preliminary data.</text>
</comment>
<dbReference type="GO" id="GO:0016460">
    <property type="term" value="C:myosin II complex"/>
    <property type="evidence" value="ECO:0007669"/>
    <property type="project" value="TreeGrafter"/>
</dbReference>
<evidence type="ECO:0000256" key="1">
    <source>
        <dbReference type="ARBA" id="ARBA00022737"/>
    </source>
</evidence>
<dbReference type="Pfam" id="PF13499">
    <property type="entry name" value="EF-hand_7"/>
    <property type="match status" value="1"/>
</dbReference>
<accession>A0A7I8W2I0</accession>
<evidence type="ECO:0000256" key="2">
    <source>
        <dbReference type="ARBA" id="ARBA00022837"/>
    </source>
</evidence>
<dbReference type="CDD" id="cd00051">
    <property type="entry name" value="EFh"/>
    <property type="match status" value="1"/>
</dbReference>
<dbReference type="OrthoDB" id="6272777at2759"/>
<dbReference type="InterPro" id="IPR002048">
    <property type="entry name" value="EF_hand_dom"/>
</dbReference>
<dbReference type="InterPro" id="IPR011992">
    <property type="entry name" value="EF-hand-dom_pair"/>
</dbReference>
<sequence>MTLTQAELTEELKQVYALFDYDNDGAINKTELPIVLRSVGLNPSESELKNLEKGLDQIGQKATVQQLVQIIGPDPNKYVTNEKDLQDALSIFDKRGDGVISTGDLKHSLTTMAERLKDENIEELIRVVDPNLEGTVPIMDIVKELKRK</sequence>